<evidence type="ECO:0000313" key="2">
    <source>
        <dbReference type="EMBL" id="GHF27520.1"/>
    </source>
</evidence>
<accession>A0A919AW03</accession>
<organism evidence="2 3">
    <name type="scientific">Streptomyces mashuensis</name>
    <dbReference type="NCBI Taxonomy" id="33904"/>
    <lineage>
        <taxon>Bacteria</taxon>
        <taxon>Bacillati</taxon>
        <taxon>Actinomycetota</taxon>
        <taxon>Actinomycetes</taxon>
        <taxon>Kitasatosporales</taxon>
        <taxon>Streptomycetaceae</taxon>
        <taxon>Streptomyces</taxon>
    </lineage>
</organism>
<reference evidence="2" key="2">
    <citation type="submission" date="2020-09" db="EMBL/GenBank/DDBJ databases">
        <authorList>
            <person name="Sun Q."/>
            <person name="Ohkuma M."/>
        </authorList>
    </citation>
    <scope>NUCLEOTIDE SEQUENCE</scope>
    <source>
        <strain evidence="2">JCM 4059</strain>
    </source>
</reference>
<evidence type="ECO:0000313" key="3">
    <source>
        <dbReference type="Proteomes" id="UP000638313"/>
    </source>
</evidence>
<feature type="region of interest" description="Disordered" evidence="1">
    <location>
        <begin position="1"/>
        <end position="40"/>
    </location>
</feature>
<reference evidence="2" key="1">
    <citation type="journal article" date="2014" name="Int. J. Syst. Evol. Microbiol.">
        <title>Complete genome sequence of Corynebacterium casei LMG S-19264T (=DSM 44701T), isolated from a smear-ripened cheese.</title>
        <authorList>
            <consortium name="US DOE Joint Genome Institute (JGI-PGF)"/>
            <person name="Walter F."/>
            <person name="Albersmeier A."/>
            <person name="Kalinowski J."/>
            <person name="Ruckert C."/>
        </authorList>
    </citation>
    <scope>NUCLEOTIDE SEQUENCE</scope>
    <source>
        <strain evidence="2">JCM 4059</strain>
    </source>
</reference>
<dbReference type="Proteomes" id="UP000638313">
    <property type="component" value="Unassembled WGS sequence"/>
</dbReference>
<proteinExistence type="predicted"/>
<evidence type="ECO:0000256" key="1">
    <source>
        <dbReference type="SAM" id="MobiDB-lite"/>
    </source>
</evidence>
<sequence>MRLTGHSKRHEGAAKPSSPPRSPIEEMDAHMKHRPTPVQKNTGLEAAAWVDVLMRFGLVHAAVEGPDGQWLAQLCPGSTVWLLRDAREVLVLAATLQQQLRDSDGAPR</sequence>
<dbReference type="AlphaFoldDB" id="A0A919AW03"/>
<keyword evidence="3" id="KW-1185">Reference proteome</keyword>
<protein>
    <submittedName>
        <fullName evidence="2">Uncharacterized protein</fullName>
    </submittedName>
</protein>
<comment type="caution">
    <text evidence="2">The sequence shown here is derived from an EMBL/GenBank/DDBJ whole genome shotgun (WGS) entry which is preliminary data.</text>
</comment>
<dbReference type="EMBL" id="BNBD01000001">
    <property type="protein sequence ID" value="GHF27520.1"/>
    <property type="molecule type" value="Genomic_DNA"/>
</dbReference>
<name>A0A919AW03_9ACTN</name>
<gene>
    <name evidence="2" type="ORF">GCM10010218_05620</name>
</gene>